<feature type="transmembrane region" description="Helical" evidence="2">
    <location>
        <begin position="127"/>
        <end position="149"/>
    </location>
</feature>
<dbReference type="PROSITE" id="PS50943">
    <property type="entry name" value="HTH_CROC1"/>
    <property type="match status" value="1"/>
</dbReference>
<evidence type="ECO:0000256" key="2">
    <source>
        <dbReference type="SAM" id="Phobius"/>
    </source>
</evidence>
<dbReference type="Proteomes" id="UP000032431">
    <property type="component" value="Chromosome I"/>
</dbReference>
<dbReference type="PATRIC" id="fig|29343.3.peg.1835"/>
<keyword evidence="2" id="KW-0812">Transmembrane</keyword>
<reference evidence="5" key="1">
    <citation type="submission" date="2014-07" db="EMBL/GenBank/DDBJ databases">
        <authorList>
            <person name="Wibberg D."/>
        </authorList>
    </citation>
    <scope>NUCLEOTIDE SEQUENCE [LARGE SCALE GENOMIC DNA]</scope>
    <source>
        <strain evidence="5">DG5</strain>
    </source>
</reference>
<evidence type="ECO:0000313" key="5">
    <source>
        <dbReference type="Proteomes" id="UP000032431"/>
    </source>
</evidence>
<name>A0A078KQV0_9FIRM</name>
<evidence type="ECO:0000259" key="3">
    <source>
        <dbReference type="PROSITE" id="PS50943"/>
    </source>
</evidence>
<keyword evidence="2" id="KW-1133">Transmembrane helix</keyword>
<dbReference type="EMBL" id="LM995447">
    <property type="protein sequence ID" value="CDZ24847.1"/>
    <property type="molecule type" value="Genomic_DNA"/>
</dbReference>
<dbReference type="PANTHER" id="PTHR46558:SF4">
    <property type="entry name" value="DNA-BIDING PHAGE PROTEIN"/>
    <property type="match status" value="1"/>
</dbReference>
<gene>
    <name evidence="4" type="ORF">CCDG5_1746</name>
</gene>
<keyword evidence="5" id="KW-1185">Reference proteome</keyword>
<dbReference type="InterPro" id="IPR001387">
    <property type="entry name" value="Cro/C1-type_HTH"/>
</dbReference>
<proteinExistence type="predicted"/>
<dbReference type="OrthoDB" id="9813152at2"/>
<dbReference type="HOGENOM" id="CLU_066192_2_1_9"/>
<dbReference type="InterPro" id="IPR010982">
    <property type="entry name" value="Lambda_DNA-bd_dom_sf"/>
</dbReference>
<keyword evidence="1" id="KW-0238">DNA-binding</keyword>
<dbReference type="CDD" id="cd00093">
    <property type="entry name" value="HTH_XRE"/>
    <property type="match status" value="1"/>
</dbReference>
<keyword evidence="2" id="KW-0472">Membrane</keyword>
<dbReference type="AlphaFoldDB" id="A0A078KQV0"/>
<feature type="domain" description="HTH cro/C1-type" evidence="3">
    <location>
        <begin position="10"/>
        <end position="64"/>
    </location>
</feature>
<sequence>MDQIKIGKFIAQMRKEKGLTQLQLADMLNISNKTVSKWERGNGLPEVSLMLPLCETLGINVNELLTGEKLTDSDYKKKAEENMMDLVKEKEESKKKILLSVIVGIITVIAGIALICVAGMFEMAVQTRILFIALGLIVIAGGIFTACVLDMDAGTFECRYCKARFKPSAAAYIAGAHTITKRRLKCPECGRISYCKKRLTH</sequence>
<protein>
    <recommendedName>
        <fullName evidence="3">HTH cro/C1-type domain-containing protein</fullName>
    </recommendedName>
</protein>
<dbReference type="GO" id="GO:0003677">
    <property type="term" value="F:DNA binding"/>
    <property type="evidence" value="ECO:0007669"/>
    <property type="project" value="UniProtKB-KW"/>
</dbReference>
<organism evidence="4 5">
    <name type="scientific">[Clostridium] cellulosi</name>
    <dbReference type="NCBI Taxonomy" id="29343"/>
    <lineage>
        <taxon>Bacteria</taxon>
        <taxon>Bacillati</taxon>
        <taxon>Bacillota</taxon>
        <taxon>Clostridia</taxon>
        <taxon>Eubacteriales</taxon>
        <taxon>Oscillospiraceae</taxon>
        <taxon>Oscillospiraceae incertae sedis</taxon>
    </lineage>
</organism>
<dbReference type="SMART" id="SM00530">
    <property type="entry name" value="HTH_XRE"/>
    <property type="match status" value="1"/>
</dbReference>
<feature type="transmembrane region" description="Helical" evidence="2">
    <location>
        <begin position="97"/>
        <end position="121"/>
    </location>
</feature>
<dbReference type="KEGG" id="ccel:CCDG5_1746"/>
<dbReference type="SUPFAM" id="SSF47413">
    <property type="entry name" value="lambda repressor-like DNA-binding domains"/>
    <property type="match status" value="1"/>
</dbReference>
<dbReference type="Pfam" id="PF01381">
    <property type="entry name" value="HTH_3"/>
    <property type="match status" value="1"/>
</dbReference>
<evidence type="ECO:0000256" key="1">
    <source>
        <dbReference type="ARBA" id="ARBA00023125"/>
    </source>
</evidence>
<dbReference type="Gene3D" id="1.10.260.40">
    <property type="entry name" value="lambda repressor-like DNA-binding domains"/>
    <property type="match status" value="1"/>
</dbReference>
<accession>A0A078KQV0</accession>
<dbReference type="PANTHER" id="PTHR46558">
    <property type="entry name" value="TRACRIPTIONAL REGULATORY PROTEIN-RELATED-RELATED"/>
    <property type="match status" value="1"/>
</dbReference>
<evidence type="ECO:0000313" key="4">
    <source>
        <dbReference type="EMBL" id="CDZ24847.1"/>
    </source>
</evidence>
<dbReference type="STRING" id="29343.CCDG5_1746"/>